<reference evidence="3 4" key="1">
    <citation type="submission" date="2021-07" db="EMBL/GenBank/DDBJ databases">
        <title>Novel Helicobacter sp. Isolated from a cat.</title>
        <authorList>
            <person name="Rimbara E."/>
            <person name="Suzuki M."/>
        </authorList>
    </citation>
    <scope>NUCLEOTIDE SEQUENCE [LARGE SCALE GENOMIC DNA]</scope>
    <source>
        <strain evidence="4">NHP19-012</strain>
    </source>
</reference>
<sequence length="344" mass="38453">MDKLLVVRNDKLGDFVLAWPAFAMLKASMPQTKLIALVPSYTAELARHCPYLDGVVVDAGRYASRKAKKQTLEDIKAHHFPAVISFFSTIYNAFLFYKAGIPFRLAPATKLIPYFFQTHRLRQRRSLSIKQEFAYNLDLARHFLALQNIPVVEPKGSPYLGFTDSEIKVQADKLVQELKLDPSKAWVFVHTGTGGSSPNLSSSQWVKLIRGLLEGLKIQVILSAGPNESQNTKELAQKINHPNTIIYDKNEGMLDFARSLACAQFFISASTGPLHLASALDIPTCAFYPSTTAALRWQPINAPTKHLAFMPHAIDATQDMDSSLIKIPEILEQIITFIQKQLKN</sequence>
<keyword evidence="4" id="KW-1185">Reference proteome</keyword>
<accession>A0ABM7SH45</accession>
<dbReference type="Proteomes" id="UP000826146">
    <property type="component" value="Chromosome"/>
</dbReference>
<evidence type="ECO:0000256" key="2">
    <source>
        <dbReference type="ARBA" id="ARBA00022679"/>
    </source>
</evidence>
<keyword evidence="1" id="KW-0328">Glycosyltransferase</keyword>
<gene>
    <name evidence="3" type="ORF">NHP190012_13440</name>
</gene>
<dbReference type="InterPro" id="IPR051199">
    <property type="entry name" value="LPS_LOS_Heptosyltrfase"/>
</dbReference>
<dbReference type="InterPro" id="IPR002201">
    <property type="entry name" value="Glyco_trans_9"/>
</dbReference>
<evidence type="ECO:0000313" key="3">
    <source>
        <dbReference type="EMBL" id="BCZ19702.1"/>
    </source>
</evidence>
<dbReference type="Gene3D" id="3.40.50.2000">
    <property type="entry name" value="Glycogen Phosphorylase B"/>
    <property type="match status" value="2"/>
</dbReference>
<dbReference type="SUPFAM" id="SSF53756">
    <property type="entry name" value="UDP-Glycosyltransferase/glycogen phosphorylase"/>
    <property type="match status" value="1"/>
</dbReference>
<dbReference type="EMBL" id="AP024819">
    <property type="protein sequence ID" value="BCZ19702.1"/>
    <property type="molecule type" value="Genomic_DNA"/>
</dbReference>
<keyword evidence="2" id="KW-0808">Transferase</keyword>
<organism evidence="3 4">
    <name type="scientific">Helicobacter gastrofelis</name>
    <dbReference type="NCBI Taxonomy" id="2849642"/>
    <lineage>
        <taxon>Bacteria</taxon>
        <taxon>Pseudomonadati</taxon>
        <taxon>Campylobacterota</taxon>
        <taxon>Epsilonproteobacteria</taxon>
        <taxon>Campylobacterales</taxon>
        <taxon>Helicobacteraceae</taxon>
        <taxon>Helicobacter</taxon>
    </lineage>
</organism>
<dbReference type="Pfam" id="PF01075">
    <property type="entry name" value="Glyco_transf_9"/>
    <property type="match status" value="1"/>
</dbReference>
<dbReference type="RefSeq" id="WP_221271543.1">
    <property type="nucleotide sequence ID" value="NZ_AP024819.1"/>
</dbReference>
<dbReference type="PANTHER" id="PTHR30160:SF15">
    <property type="entry name" value="GLYCOSYLTRANSFERASE HI_0523-RELATED"/>
    <property type="match status" value="1"/>
</dbReference>
<name>A0ABM7SH45_9HELI</name>
<dbReference type="CDD" id="cd03789">
    <property type="entry name" value="GT9_LPS_heptosyltransferase"/>
    <property type="match status" value="1"/>
</dbReference>
<evidence type="ECO:0000256" key="1">
    <source>
        <dbReference type="ARBA" id="ARBA00022676"/>
    </source>
</evidence>
<dbReference type="PANTHER" id="PTHR30160">
    <property type="entry name" value="TETRAACYLDISACCHARIDE 4'-KINASE-RELATED"/>
    <property type="match status" value="1"/>
</dbReference>
<evidence type="ECO:0000313" key="4">
    <source>
        <dbReference type="Proteomes" id="UP000826146"/>
    </source>
</evidence>
<protein>
    <submittedName>
        <fullName evidence="3">Lipopolysaccharide heptosyltransferase family protein</fullName>
    </submittedName>
</protein>
<proteinExistence type="predicted"/>